<keyword evidence="8" id="KW-0325">Glycoprotein</keyword>
<dbReference type="GO" id="GO:0016020">
    <property type="term" value="C:membrane"/>
    <property type="evidence" value="ECO:0007669"/>
    <property type="project" value="UniProtKB-SubCell"/>
</dbReference>
<comment type="caution">
    <text evidence="14">The sequence shown here is derived from an EMBL/GenBank/DDBJ whole genome shotgun (WGS) entry which is preliminary data.</text>
</comment>
<evidence type="ECO:0000256" key="6">
    <source>
        <dbReference type="ARBA" id="ARBA00023136"/>
    </source>
</evidence>
<keyword evidence="5" id="KW-0406">Ion transport</keyword>
<keyword evidence="12" id="KW-0732">Signal</keyword>
<evidence type="ECO:0000256" key="11">
    <source>
        <dbReference type="SAM" id="Phobius"/>
    </source>
</evidence>
<keyword evidence="6 11" id="KW-0472">Membrane</keyword>
<dbReference type="InterPro" id="IPR001638">
    <property type="entry name" value="Solute-binding_3/MltF_N"/>
</dbReference>
<evidence type="ECO:0000256" key="4">
    <source>
        <dbReference type="ARBA" id="ARBA00022989"/>
    </source>
</evidence>
<dbReference type="Pfam" id="PF00497">
    <property type="entry name" value="SBP_bac_3"/>
    <property type="match status" value="1"/>
</dbReference>
<evidence type="ECO:0000313" key="14">
    <source>
        <dbReference type="EMBL" id="PWA83957.1"/>
    </source>
</evidence>
<evidence type="ECO:0000256" key="8">
    <source>
        <dbReference type="ARBA" id="ARBA00023180"/>
    </source>
</evidence>
<keyword evidence="9" id="KW-1071">Ligand-gated ion channel</keyword>
<dbReference type="Pfam" id="PF00060">
    <property type="entry name" value="Lig_chan"/>
    <property type="match status" value="1"/>
</dbReference>
<dbReference type="Gene3D" id="3.40.190.10">
    <property type="entry name" value="Periplasmic binding protein-like II"/>
    <property type="match status" value="2"/>
</dbReference>
<dbReference type="PANTHER" id="PTHR18966">
    <property type="entry name" value="IONOTROPIC GLUTAMATE RECEPTOR"/>
    <property type="match status" value="1"/>
</dbReference>
<evidence type="ECO:0000256" key="3">
    <source>
        <dbReference type="ARBA" id="ARBA00022692"/>
    </source>
</evidence>
<dbReference type="SMART" id="SM00079">
    <property type="entry name" value="PBPe"/>
    <property type="match status" value="1"/>
</dbReference>
<dbReference type="Gene3D" id="1.10.287.70">
    <property type="match status" value="1"/>
</dbReference>
<keyword evidence="15" id="KW-1185">Reference proteome</keyword>
<dbReference type="GO" id="GO:0015276">
    <property type="term" value="F:ligand-gated monoatomic ion channel activity"/>
    <property type="evidence" value="ECO:0007669"/>
    <property type="project" value="InterPro"/>
</dbReference>
<feature type="signal peptide" evidence="12">
    <location>
        <begin position="1"/>
        <end position="22"/>
    </location>
</feature>
<evidence type="ECO:0000256" key="12">
    <source>
        <dbReference type="SAM" id="SignalP"/>
    </source>
</evidence>
<reference evidence="14 15" key="1">
    <citation type="journal article" date="2018" name="Mol. Plant">
        <title>The genome of Artemisia annua provides insight into the evolution of Asteraceae family and artemisinin biosynthesis.</title>
        <authorList>
            <person name="Shen Q."/>
            <person name="Zhang L."/>
            <person name="Liao Z."/>
            <person name="Wang S."/>
            <person name="Yan T."/>
            <person name="Shi P."/>
            <person name="Liu M."/>
            <person name="Fu X."/>
            <person name="Pan Q."/>
            <person name="Wang Y."/>
            <person name="Lv Z."/>
            <person name="Lu X."/>
            <person name="Zhang F."/>
            <person name="Jiang W."/>
            <person name="Ma Y."/>
            <person name="Chen M."/>
            <person name="Hao X."/>
            <person name="Li L."/>
            <person name="Tang Y."/>
            <person name="Lv G."/>
            <person name="Zhou Y."/>
            <person name="Sun X."/>
            <person name="Brodelius P.E."/>
            <person name="Rose J.K.C."/>
            <person name="Tang K."/>
        </authorList>
    </citation>
    <scope>NUCLEOTIDE SEQUENCE [LARGE SCALE GENOMIC DNA]</scope>
    <source>
        <strain evidence="15">cv. Huhao1</strain>
        <tissue evidence="14">Leaf</tissue>
    </source>
</reference>
<keyword evidence="4 11" id="KW-1133">Transmembrane helix</keyword>
<sequence length="403" mass="45144">MMVHKHSIVLLLLMILLRHGLCKNLKVGVVTRRKFKYFMDANHDIQKNVTTATGFSVDVFNACIHALPYEVRYELIPFSNRTYDDLIKKVYAQEIDAILGDSTILANRSQYVDFTATYTDLGIGTLARINYDDMWIFLKPLDVKLWLSIAGFAIVTGFVIWAIESMDQGSQTSPSQKIGATFWFILMTLFSAQREKLSSNLSKFVAFVWLLLVLIMISSYTATLSSLLTVEQFELASKGGTLGFHGGSFKAGLSGVTVSNLHFENYRHRPYFSYEDYAEALSKGGKHGGADAIIDEIPYIKMFLGKYSDDYALISSEPSTSGLGFIFQKGSPLAKDMSSHIAKMREDGTLRLLEKKWFEKQYSLSSEDPPTKPETLSFDRFKAVTDGSPTKKSVAKDLLCSSV</sequence>
<dbReference type="OrthoDB" id="5984008at2759"/>
<proteinExistence type="predicted"/>
<evidence type="ECO:0000313" key="15">
    <source>
        <dbReference type="Proteomes" id="UP000245207"/>
    </source>
</evidence>
<evidence type="ECO:0000256" key="5">
    <source>
        <dbReference type="ARBA" id="ARBA00023065"/>
    </source>
</evidence>
<feature type="transmembrane region" description="Helical" evidence="11">
    <location>
        <begin position="204"/>
        <end position="228"/>
    </location>
</feature>
<feature type="domain" description="Ionotropic glutamate receptor C-terminal" evidence="13">
    <location>
        <begin position="26"/>
        <end position="360"/>
    </location>
</feature>
<feature type="transmembrane region" description="Helical" evidence="11">
    <location>
        <begin position="145"/>
        <end position="163"/>
    </location>
</feature>
<name>A0A2U1PE51_ARTAN</name>
<keyword evidence="2" id="KW-0813">Transport</keyword>
<keyword evidence="7 14" id="KW-0675">Receptor</keyword>
<dbReference type="Proteomes" id="UP000245207">
    <property type="component" value="Unassembled WGS sequence"/>
</dbReference>
<feature type="chain" id="PRO_5015502417" evidence="12">
    <location>
        <begin position="23"/>
        <end position="403"/>
    </location>
</feature>
<keyword evidence="3 11" id="KW-0812">Transmembrane</keyword>
<dbReference type="InterPro" id="IPR001320">
    <property type="entry name" value="Iontro_rcpt_C"/>
</dbReference>
<dbReference type="SMR" id="A0A2U1PE51"/>
<evidence type="ECO:0000256" key="2">
    <source>
        <dbReference type="ARBA" id="ARBA00022448"/>
    </source>
</evidence>
<comment type="subcellular location">
    <subcellularLocation>
        <location evidence="1">Membrane</location>
        <topology evidence="1">Multi-pass membrane protein</topology>
    </subcellularLocation>
</comment>
<dbReference type="InterPro" id="IPR015683">
    <property type="entry name" value="Ionotropic_Glu_rcpt"/>
</dbReference>
<evidence type="ECO:0000259" key="13">
    <source>
        <dbReference type="SMART" id="SM00079"/>
    </source>
</evidence>
<feature type="transmembrane region" description="Helical" evidence="11">
    <location>
        <begin position="175"/>
        <end position="192"/>
    </location>
</feature>
<dbReference type="SUPFAM" id="SSF53850">
    <property type="entry name" value="Periplasmic binding protein-like II"/>
    <property type="match status" value="1"/>
</dbReference>
<gene>
    <name evidence="14" type="ORF">CTI12_AA161910</name>
</gene>
<dbReference type="AlphaFoldDB" id="A0A2U1PE51"/>
<evidence type="ECO:0000256" key="1">
    <source>
        <dbReference type="ARBA" id="ARBA00004141"/>
    </source>
</evidence>
<organism evidence="14 15">
    <name type="scientific">Artemisia annua</name>
    <name type="common">Sweet wormwood</name>
    <dbReference type="NCBI Taxonomy" id="35608"/>
    <lineage>
        <taxon>Eukaryota</taxon>
        <taxon>Viridiplantae</taxon>
        <taxon>Streptophyta</taxon>
        <taxon>Embryophyta</taxon>
        <taxon>Tracheophyta</taxon>
        <taxon>Spermatophyta</taxon>
        <taxon>Magnoliopsida</taxon>
        <taxon>eudicotyledons</taxon>
        <taxon>Gunneridae</taxon>
        <taxon>Pentapetalae</taxon>
        <taxon>asterids</taxon>
        <taxon>campanulids</taxon>
        <taxon>Asterales</taxon>
        <taxon>Asteraceae</taxon>
        <taxon>Asteroideae</taxon>
        <taxon>Anthemideae</taxon>
        <taxon>Artemisiinae</taxon>
        <taxon>Artemisia</taxon>
    </lineage>
</organism>
<dbReference type="EMBL" id="PKPP01001285">
    <property type="protein sequence ID" value="PWA83957.1"/>
    <property type="molecule type" value="Genomic_DNA"/>
</dbReference>
<accession>A0A2U1PE51</accession>
<evidence type="ECO:0000256" key="9">
    <source>
        <dbReference type="ARBA" id="ARBA00023286"/>
    </source>
</evidence>
<protein>
    <submittedName>
        <fullName evidence="14">Ionotropic glutamate receptor, metazoa, Periplasmic binding protein-like I</fullName>
    </submittedName>
</protein>
<evidence type="ECO:0000256" key="7">
    <source>
        <dbReference type="ARBA" id="ARBA00023170"/>
    </source>
</evidence>
<evidence type="ECO:0000256" key="10">
    <source>
        <dbReference type="ARBA" id="ARBA00023303"/>
    </source>
</evidence>
<keyword evidence="10" id="KW-0407">Ion channel</keyword>